<dbReference type="Proteomes" id="UP000061839">
    <property type="component" value="Chromosome"/>
</dbReference>
<dbReference type="PATRIC" id="fig|1618207.4.peg.1385"/>
<dbReference type="GO" id="GO:0016887">
    <property type="term" value="F:ATP hydrolysis activity"/>
    <property type="evidence" value="ECO:0007669"/>
    <property type="project" value="InterPro"/>
</dbReference>
<sequence length="613" mass="64559">MSPAKPLNISLFRAGWPRTLLIAALAILLGWLLSAVLPGYLVFLGTSAVVAMISLLGLGVVTGSAGMMALCQLSFAAVGAWVVSWLNTAGAPGGLMLWLPLGGLAAAAVGLLVGLPALRLRGVNLAVVTLGFAAAADLTLGKIQFPGTLSGVQVPRPELFPGDRRYFLFAVIILVLCALLVAFLHNSSWGRSWRFVAFSERGTASAGTSVTFAKLTAFAVSAFLAGIGGALLSGQVGLVYPTSFTTIQSLALYVLAIVSGSYLIDMAVLGGILWVLVPELLKRFGISQDWGFVVFGALGIQALTTGSNLGEDLRAWWWRRRLRRIGSTGPKKPLETSAAEAEQSVPSAAEVAQQTPQAAASTRLEPAAATPKPQSIDSEQLLKVRGLTVSFGPVSALKNVDLELSTGSITGLMGPNGAGKSTFVDALSGFLPQHQGSITLAGESLDSLSPAQRARSGLRRTFQQDRVPPTLTVGGYANFISRGKSDAEQLAQILAYFDCPSVEVQLARVDVGTRRLIEVAANVAAQPRLLLLDEPAAGLSHQEHLAFAQQLLRVPQEFGISLLLIEHDLDLVRSTCSNIVVLNFGEVIASGPQQEVLADRAVMNAYMGELETS</sequence>
<dbReference type="Pfam" id="PF02653">
    <property type="entry name" value="BPD_transp_2"/>
    <property type="match status" value="1"/>
</dbReference>
<evidence type="ECO:0000313" key="13">
    <source>
        <dbReference type="Proteomes" id="UP000061839"/>
    </source>
</evidence>
<feature type="region of interest" description="Disordered" evidence="9">
    <location>
        <begin position="329"/>
        <end position="376"/>
    </location>
</feature>
<dbReference type="GO" id="GO:0005524">
    <property type="term" value="F:ATP binding"/>
    <property type="evidence" value="ECO:0007669"/>
    <property type="project" value="UniProtKB-KW"/>
</dbReference>
<feature type="transmembrane region" description="Helical" evidence="10">
    <location>
        <begin position="165"/>
        <end position="184"/>
    </location>
</feature>
<dbReference type="PANTHER" id="PTHR45772:SF2">
    <property type="entry name" value="ABC TRANSPORTER ATP-BINDING PROTEIN"/>
    <property type="match status" value="1"/>
</dbReference>
<evidence type="ECO:0000256" key="10">
    <source>
        <dbReference type="SAM" id="Phobius"/>
    </source>
</evidence>
<evidence type="ECO:0000256" key="6">
    <source>
        <dbReference type="ARBA" id="ARBA00022840"/>
    </source>
</evidence>
<dbReference type="STRING" id="1618207.UM93_06835"/>
<dbReference type="SUPFAM" id="SSF52540">
    <property type="entry name" value="P-loop containing nucleoside triphosphate hydrolases"/>
    <property type="match status" value="1"/>
</dbReference>
<feature type="transmembrane region" description="Helical" evidence="10">
    <location>
        <begin position="95"/>
        <end position="118"/>
    </location>
</feature>
<dbReference type="EMBL" id="CP011005">
    <property type="protein sequence ID" value="AJT41305.1"/>
    <property type="molecule type" value="Genomic_DNA"/>
</dbReference>
<dbReference type="PROSITE" id="PS50893">
    <property type="entry name" value="ABC_TRANSPORTER_2"/>
    <property type="match status" value="1"/>
</dbReference>
<comment type="subcellular location">
    <subcellularLocation>
        <location evidence="1">Cell membrane</location>
        <topology evidence="1">Multi-pass membrane protein</topology>
    </subcellularLocation>
</comment>
<feature type="transmembrane region" description="Helical" evidence="10">
    <location>
        <begin position="215"/>
        <end position="238"/>
    </location>
</feature>
<proteinExistence type="predicted"/>
<reference evidence="12 13" key="1">
    <citation type="journal article" date="2015" name="Genome Announc.">
        <title>Complete Genome Sequencing of Protease-Producing Novel Arthrobacter sp. Strain IHBB 11108 Using PacBio Single-Molecule Real-Time Sequencing Technology.</title>
        <authorList>
            <person name="Kiran S."/>
            <person name="Swarnkar M.K."/>
            <person name="Pal M."/>
            <person name="Thakur R."/>
            <person name="Tewari R."/>
            <person name="Singh A.K."/>
            <person name="Gulati A."/>
        </authorList>
    </citation>
    <scope>NUCLEOTIDE SEQUENCE [LARGE SCALE GENOMIC DNA]</scope>
    <source>
        <strain evidence="12 13">IHBB 11108</strain>
    </source>
</reference>
<dbReference type="SMART" id="SM00382">
    <property type="entry name" value="AAA"/>
    <property type="match status" value="1"/>
</dbReference>
<dbReference type="Gene3D" id="3.40.50.300">
    <property type="entry name" value="P-loop containing nucleotide triphosphate hydrolases"/>
    <property type="match status" value="1"/>
</dbReference>
<evidence type="ECO:0000256" key="5">
    <source>
        <dbReference type="ARBA" id="ARBA00022741"/>
    </source>
</evidence>
<keyword evidence="13" id="KW-1185">Reference proteome</keyword>
<keyword evidence="4 10" id="KW-0812">Transmembrane</keyword>
<evidence type="ECO:0000313" key="12">
    <source>
        <dbReference type="EMBL" id="AJT41305.1"/>
    </source>
</evidence>
<feature type="domain" description="ABC transporter" evidence="11">
    <location>
        <begin position="382"/>
        <end position="609"/>
    </location>
</feature>
<dbReference type="InterPro" id="IPR003439">
    <property type="entry name" value="ABC_transporter-like_ATP-bd"/>
</dbReference>
<organism evidence="12 13">
    <name type="scientific">Psychromicrobium lacuslunae</name>
    <dbReference type="NCBI Taxonomy" id="1618207"/>
    <lineage>
        <taxon>Bacteria</taxon>
        <taxon>Bacillati</taxon>
        <taxon>Actinomycetota</taxon>
        <taxon>Actinomycetes</taxon>
        <taxon>Micrococcales</taxon>
        <taxon>Micrococcaceae</taxon>
        <taxon>Psychromicrobium</taxon>
    </lineage>
</organism>
<keyword evidence="3" id="KW-1003">Cell membrane</keyword>
<dbReference type="InterPro" id="IPR027417">
    <property type="entry name" value="P-loop_NTPase"/>
</dbReference>
<feature type="transmembrane region" description="Helical" evidence="10">
    <location>
        <begin position="55"/>
        <end position="83"/>
    </location>
</feature>
<dbReference type="InterPro" id="IPR051120">
    <property type="entry name" value="ABC_AA/LPS_Transport"/>
</dbReference>
<feature type="transmembrane region" description="Helical" evidence="10">
    <location>
        <begin position="125"/>
        <end position="145"/>
    </location>
</feature>
<dbReference type="PANTHER" id="PTHR45772">
    <property type="entry name" value="CONSERVED COMPONENT OF ABC TRANSPORTER FOR NATURAL AMINO ACIDS-RELATED"/>
    <property type="match status" value="1"/>
</dbReference>
<gene>
    <name evidence="12" type="ORF">UM93_06835</name>
</gene>
<accession>A0A0D4BYT8</accession>
<dbReference type="CDD" id="cd06581">
    <property type="entry name" value="TM_PBP1_LivM_like"/>
    <property type="match status" value="1"/>
</dbReference>
<dbReference type="OrthoDB" id="7875923at2"/>
<dbReference type="HOGENOM" id="CLU_006313_3_1_11"/>
<evidence type="ECO:0000256" key="1">
    <source>
        <dbReference type="ARBA" id="ARBA00004651"/>
    </source>
</evidence>
<evidence type="ECO:0000256" key="9">
    <source>
        <dbReference type="SAM" id="MobiDB-lite"/>
    </source>
</evidence>
<evidence type="ECO:0000256" key="2">
    <source>
        <dbReference type="ARBA" id="ARBA00022448"/>
    </source>
</evidence>
<keyword evidence="7 10" id="KW-1133">Transmembrane helix</keyword>
<keyword evidence="5" id="KW-0547">Nucleotide-binding</keyword>
<evidence type="ECO:0000256" key="3">
    <source>
        <dbReference type="ARBA" id="ARBA00022475"/>
    </source>
</evidence>
<dbReference type="GO" id="GO:0005886">
    <property type="term" value="C:plasma membrane"/>
    <property type="evidence" value="ECO:0007669"/>
    <property type="project" value="UniProtKB-SubCell"/>
</dbReference>
<dbReference type="InterPro" id="IPR043428">
    <property type="entry name" value="LivM-like"/>
</dbReference>
<dbReference type="InterPro" id="IPR001851">
    <property type="entry name" value="ABC_transp_permease"/>
</dbReference>
<dbReference type="RefSeq" id="WP_045074576.1">
    <property type="nucleotide sequence ID" value="NZ_CP011005.1"/>
</dbReference>
<keyword evidence="2" id="KW-0813">Transport</keyword>
<dbReference type="GO" id="GO:0015658">
    <property type="term" value="F:branched-chain amino acid transmembrane transporter activity"/>
    <property type="evidence" value="ECO:0007669"/>
    <property type="project" value="InterPro"/>
</dbReference>
<dbReference type="KEGG" id="ari:UM93_06835"/>
<protein>
    <submittedName>
        <fullName evidence="12">Branched-chain amino acid ABC transporter permease</fullName>
    </submittedName>
</protein>
<feature type="transmembrane region" description="Helical" evidence="10">
    <location>
        <begin position="20"/>
        <end position="43"/>
    </location>
</feature>
<dbReference type="InterPro" id="IPR003593">
    <property type="entry name" value="AAA+_ATPase"/>
</dbReference>
<evidence type="ECO:0000259" key="11">
    <source>
        <dbReference type="PROSITE" id="PS50893"/>
    </source>
</evidence>
<evidence type="ECO:0000256" key="8">
    <source>
        <dbReference type="ARBA" id="ARBA00023136"/>
    </source>
</evidence>
<evidence type="ECO:0000256" key="7">
    <source>
        <dbReference type="ARBA" id="ARBA00022989"/>
    </source>
</evidence>
<keyword evidence="8 10" id="KW-0472">Membrane</keyword>
<evidence type="ECO:0000256" key="4">
    <source>
        <dbReference type="ARBA" id="ARBA00022692"/>
    </source>
</evidence>
<dbReference type="Pfam" id="PF00005">
    <property type="entry name" value="ABC_tran"/>
    <property type="match status" value="1"/>
</dbReference>
<keyword evidence="6" id="KW-0067">ATP-binding</keyword>
<dbReference type="AlphaFoldDB" id="A0A0D4BYT8"/>
<feature type="transmembrane region" description="Helical" evidence="10">
    <location>
        <begin position="250"/>
        <end position="277"/>
    </location>
</feature>
<name>A0A0D4BYT8_9MICC</name>